<accession>A0AAN8F7M7</accession>
<gene>
    <name evidence="7" type="primary">INH1</name>
    <name evidence="7" type="ORF">OHC33_006067</name>
</gene>
<evidence type="ECO:0000256" key="5">
    <source>
        <dbReference type="SAM" id="Coils"/>
    </source>
</evidence>
<comment type="function">
    <text evidence="4">Inhibits the enzyme activity of ATPase.</text>
</comment>
<evidence type="ECO:0000256" key="1">
    <source>
        <dbReference type="ARBA" id="ARBA00004173"/>
    </source>
</evidence>
<name>A0AAN8F7M7_9EURO</name>
<dbReference type="GO" id="GO:0042030">
    <property type="term" value="F:ATPase inhibitor activity"/>
    <property type="evidence" value="ECO:0007669"/>
    <property type="project" value="InterPro"/>
</dbReference>
<organism evidence="7 8">
    <name type="scientific">Knufia fluminis</name>
    <dbReference type="NCBI Taxonomy" id="191047"/>
    <lineage>
        <taxon>Eukaryota</taxon>
        <taxon>Fungi</taxon>
        <taxon>Dikarya</taxon>
        <taxon>Ascomycota</taxon>
        <taxon>Pezizomycotina</taxon>
        <taxon>Eurotiomycetes</taxon>
        <taxon>Chaetothyriomycetidae</taxon>
        <taxon>Chaetothyriales</taxon>
        <taxon>Trichomeriaceae</taxon>
        <taxon>Knufia</taxon>
    </lineage>
</organism>
<dbReference type="EMBL" id="JAKLMC020000013">
    <property type="protein sequence ID" value="KAK5952946.1"/>
    <property type="molecule type" value="Genomic_DNA"/>
</dbReference>
<comment type="subcellular location">
    <subcellularLocation>
        <location evidence="1">Mitochondrion</location>
    </subcellularLocation>
</comment>
<evidence type="ECO:0000256" key="6">
    <source>
        <dbReference type="SAM" id="MobiDB-lite"/>
    </source>
</evidence>
<evidence type="ECO:0000256" key="4">
    <source>
        <dbReference type="RuleBase" id="RU368087"/>
    </source>
</evidence>
<evidence type="ECO:0000313" key="8">
    <source>
        <dbReference type="Proteomes" id="UP001316803"/>
    </source>
</evidence>
<comment type="caution">
    <text evidence="7">The sequence shown here is derived from an EMBL/GenBank/DDBJ whole genome shotgun (WGS) entry which is preliminary data.</text>
</comment>
<dbReference type="AlphaFoldDB" id="A0AAN8F7M7"/>
<evidence type="ECO:0000256" key="3">
    <source>
        <dbReference type="ARBA" id="ARBA00023128"/>
    </source>
</evidence>
<proteinExistence type="inferred from homology"/>
<dbReference type="Pfam" id="PF04568">
    <property type="entry name" value="IATP"/>
    <property type="match status" value="1"/>
</dbReference>
<feature type="coiled-coil region" evidence="5">
    <location>
        <begin position="56"/>
        <end position="90"/>
    </location>
</feature>
<dbReference type="GO" id="GO:0005739">
    <property type="term" value="C:mitochondrion"/>
    <property type="evidence" value="ECO:0007669"/>
    <property type="project" value="UniProtKB-SubCell"/>
</dbReference>
<keyword evidence="5" id="KW-0175">Coiled coil</keyword>
<evidence type="ECO:0000313" key="7">
    <source>
        <dbReference type="EMBL" id="KAK5952946.1"/>
    </source>
</evidence>
<evidence type="ECO:0000256" key="2">
    <source>
        <dbReference type="ARBA" id="ARBA00010901"/>
    </source>
</evidence>
<keyword evidence="8" id="KW-1185">Reference proteome</keyword>
<feature type="region of interest" description="Disordered" evidence="6">
    <location>
        <begin position="27"/>
        <end position="50"/>
    </location>
</feature>
<dbReference type="Gene3D" id="1.20.5.500">
    <property type="entry name" value="Single helix bin"/>
    <property type="match status" value="1"/>
</dbReference>
<protein>
    <recommendedName>
        <fullName evidence="4">ATPase inhibitor, mitochondrial</fullName>
    </recommendedName>
</protein>
<keyword evidence="3" id="KW-0496">Mitochondrion</keyword>
<sequence length="96" mass="10699">MLRTQIIKLTRAPIRSFSAAAVRTAEGDTGGVRSGGVASSDSFNKREAASENKFIREREMETLRQLKEKLRAQRKHLDELDAHISDLESTKGGEQN</sequence>
<reference evidence="7 8" key="1">
    <citation type="submission" date="2022-12" db="EMBL/GenBank/DDBJ databases">
        <title>Genomic features and morphological characterization of a novel Knufia sp. strain isolated from spacecraft assembly facility.</title>
        <authorList>
            <person name="Teixeira M."/>
            <person name="Chander A.M."/>
            <person name="Stajich J.E."/>
            <person name="Venkateswaran K."/>
        </authorList>
    </citation>
    <scope>NUCLEOTIDE SEQUENCE [LARGE SCALE GENOMIC DNA]</scope>
    <source>
        <strain evidence="7 8">FJI-L2-BK-P2</strain>
    </source>
</reference>
<dbReference type="Proteomes" id="UP001316803">
    <property type="component" value="Unassembled WGS sequence"/>
</dbReference>
<comment type="similarity">
    <text evidence="2 4">Belongs to the ATPase inhibitor family.</text>
</comment>
<dbReference type="InterPro" id="IPR007648">
    <property type="entry name" value="ATPase_inhibitor_mt"/>
</dbReference>